<evidence type="ECO:0000313" key="7">
    <source>
        <dbReference type="EMBL" id="QHQ34983.1"/>
    </source>
</evidence>
<protein>
    <submittedName>
        <fullName evidence="7">Response regulator</fullName>
    </submittedName>
</protein>
<dbReference type="RefSeq" id="WP_161861548.1">
    <property type="nucleotide sequence ID" value="NZ_CP046620.1"/>
</dbReference>
<dbReference type="InterPro" id="IPR001789">
    <property type="entry name" value="Sig_transdc_resp-reg_receiver"/>
</dbReference>
<dbReference type="Pfam" id="PF00072">
    <property type="entry name" value="Response_reg"/>
    <property type="match status" value="1"/>
</dbReference>
<keyword evidence="4" id="KW-0804">Transcription</keyword>
<dbReference type="PRINTS" id="PR01590">
    <property type="entry name" value="HTHFIS"/>
</dbReference>
<keyword evidence="3" id="KW-0805">Transcription regulation</keyword>
<name>A0A6P1T027_9RHOB</name>
<feature type="domain" description="Response regulatory" evidence="6">
    <location>
        <begin position="4"/>
        <end position="118"/>
    </location>
</feature>
<gene>
    <name evidence="7" type="ORF">GO499_07120</name>
</gene>
<dbReference type="Proteomes" id="UP000464495">
    <property type="component" value="Chromosome"/>
</dbReference>
<dbReference type="Gene3D" id="1.10.10.60">
    <property type="entry name" value="Homeodomain-like"/>
    <property type="match status" value="1"/>
</dbReference>
<dbReference type="KEGG" id="amaq:GO499_07120"/>
<proteinExistence type="predicted"/>
<accession>A0A6P1T027</accession>
<dbReference type="SMART" id="SM00448">
    <property type="entry name" value="REC"/>
    <property type="match status" value="1"/>
</dbReference>
<dbReference type="InterPro" id="IPR011006">
    <property type="entry name" value="CheY-like_superfamily"/>
</dbReference>
<reference evidence="7 8" key="1">
    <citation type="submission" date="2019-12" db="EMBL/GenBank/DDBJ databases">
        <title>Complete genome sequence of Algicella marina strain 9Alg 56(T) isolated from the red alga Tichocarpus crinitus.</title>
        <authorList>
            <person name="Kim S.-G."/>
            <person name="Nedashkovskaya O.I."/>
        </authorList>
    </citation>
    <scope>NUCLEOTIDE SEQUENCE [LARGE SCALE GENOMIC DNA]</scope>
    <source>
        <strain evidence="7 8">9Alg 56</strain>
    </source>
</reference>
<dbReference type="Gene3D" id="3.40.50.2300">
    <property type="match status" value="1"/>
</dbReference>
<dbReference type="PANTHER" id="PTHR44591">
    <property type="entry name" value="STRESS RESPONSE REGULATOR PROTEIN 1"/>
    <property type="match status" value="1"/>
</dbReference>
<dbReference type="SUPFAM" id="SSF46689">
    <property type="entry name" value="Homeodomain-like"/>
    <property type="match status" value="1"/>
</dbReference>
<evidence type="ECO:0000313" key="8">
    <source>
        <dbReference type="Proteomes" id="UP000464495"/>
    </source>
</evidence>
<evidence type="ECO:0000256" key="5">
    <source>
        <dbReference type="PROSITE-ProRule" id="PRU00169"/>
    </source>
</evidence>
<dbReference type="EMBL" id="CP046620">
    <property type="protein sequence ID" value="QHQ34983.1"/>
    <property type="molecule type" value="Genomic_DNA"/>
</dbReference>
<dbReference type="Pfam" id="PF02954">
    <property type="entry name" value="HTH_8"/>
    <property type="match status" value="1"/>
</dbReference>
<feature type="modified residue" description="4-aspartylphosphate" evidence="5">
    <location>
        <position position="53"/>
    </location>
</feature>
<evidence type="ECO:0000256" key="3">
    <source>
        <dbReference type="ARBA" id="ARBA00023015"/>
    </source>
</evidence>
<sequence length="203" mass="21939">MTCRVMFVDDDADVRAAIGQSLELAGHDVTLCRAFIEATDHLTPGFAGVVVTDIRMPGKDGFALLERAAKIDPELPVIMLTGEGDIPMTVRAMNAGAHDFLEKPCPPKRLLEAIDRAWAKRAAVLEERRRRAEQLAVSEARGERAGAGLAAQMDYVEKLLIEGALADHGGRVAAAADALGLPRKTAYDKLKRHGIDPADFRSD</sequence>
<dbReference type="GO" id="GO:0043565">
    <property type="term" value="F:sequence-specific DNA binding"/>
    <property type="evidence" value="ECO:0007669"/>
    <property type="project" value="InterPro"/>
</dbReference>
<organism evidence="7 8">
    <name type="scientific">Algicella marina</name>
    <dbReference type="NCBI Taxonomy" id="2683284"/>
    <lineage>
        <taxon>Bacteria</taxon>
        <taxon>Pseudomonadati</taxon>
        <taxon>Pseudomonadota</taxon>
        <taxon>Alphaproteobacteria</taxon>
        <taxon>Rhodobacterales</taxon>
        <taxon>Paracoccaceae</taxon>
        <taxon>Algicella</taxon>
    </lineage>
</organism>
<dbReference type="InterPro" id="IPR002197">
    <property type="entry name" value="HTH_Fis"/>
</dbReference>
<dbReference type="InterPro" id="IPR009057">
    <property type="entry name" value="Homeodomain-like_sf"/>
</dbReference>
<dbReference type="AlphaFoldDB" id="A0A6P1T027"/>
<dbReference type="PROSITE" id="PS50110">
    <property type="entry name" value="RESPONSE_REGULATORY"/>
    <property type="match status" value="1"/>
</dbReference>
<evidence type="ECO:0000259" key="6">
    <source>
        <dbReference type="PROSITE" id="PS50110"/>
    </source>
</evidence>
<dbReference type="PANTHER" id="PTHR44591:SF25">
    <property type="entry name" value="CHEMOTAXIS TWO-COMPONENT RESPONSE REGULATOR"/>
    <property type="match status" value="1"/>
</dbReference>
<evidence type="ECO:0000256" key="2">
    <source>
        <dbReference type="ARBA" id="ARBA00023012"/>
    </source>
</evidence>
<keyword evidence="8" id="KW-1185">Reference proteome</keyword>
<keyword evidence="1 5" id="KW-0597">Phosphoprotein</keyword>
<dbReference type="FunFam" id="3.40.50.2300:FF:000018">
    <property type="entry name" value="DNA-binding transcriptional regulator NtrC"/>
    <property type="match status" value="1"/>
</dbReference>
<dbReference type="GO" id="GO:0000160">
    <property type="term" value="P:phosphorelay signal transduction system"/>
    <property type="evidence" value="ECO:0007669"/>
    <property type="project" value="UniProtKB-KW"/>
</dbReference>
<dbReference type="InterPro" id="IPR050595">
    <property type="entry name" value="Bact_response_regulator"/>
</dbReference>
<dbReference type="SUPFAM" id="SSF52172">
    <property type="entry name" value="CheY-like"/>
    <property type="match status" value="1"/>
</dbReference>
<keyword evidence="2" id="KW-0902">Two-component regulatory system</keyword>
<evidence type="ECO:0000256" key="4">
    <source>
        <dbReference type="ARBA" id="ARBA00023163"/>
    </source>
</evidence>
<evidence type="ECO:0000256" key="1">
    <source>
        <dbReference type="ARBA" id="ARBA00022553"/>
    </source>
</evidence>